<gene>
    <name evidence="2" type="ORF">SAMN02927921_04270</name>
</gene>
<reference evidence="2 3" key="1">
    <citation type="submission" date="2016-11" db="EMBL/GenBank/DDBJ databases">
        <authorList>
            <person name="Jaros S."/>
            <person name="Januszkiewicz K."/>
            <person name="Wedrychowicz H."/>
        </authorList>
    </citation>
    <scope>NUCLEOTIDE SEQUENCE [LARGE SCALE GENOMIC DNA]</scope>
    <source>
        <strain evidence="2 3">CGMCC 1.12145</strain>
    </source>
</reference>
<evidence type="ECO:0000313" key="3">
    <source>
        <dbReference type="Proteomes" id="UP000182248"/>
    </source>
</evidence>
<evidence type="ECO:0000313" key="2">
    <source>
        <dbReference type="EMBL" id="SFW77810.1"/>
    </source>
</evidence>
<evidence type="ECO:0000256" key="1">
    <source>
        <dbReference type="SAM" id="Phobius"/>
    </source>
</evidence>
<dbReference type="Proteomes" id="UP000182248">
    <property type="component" value="Unassembled WGS sequence"/>
</dbReference>
<dbReference type="RefSeq" id="WP_072319477.1">
    <property type="nucleotide sequence ID" value="NZ_FPJE01000050.1"/>
</dbReference>
<name>A0A1K1S0Y0_9FLAO</name>
<keyword evidence="1" id="KW-0812">Transmembrane</keyword>
<sequence length="168" mass="19947">MSISIFNNLIGGKEFCFQAKNQNIETALKEISYYVSDGTIKSKEEKEIYYGKINDRTFSLNKKRLLHTFGMDMLYNVKGITEENRQGGITIKYKFNLINFNFKHFVYVVMPTLILIYILSNYEIQYQLFSLLYFVTSDFLLNVKKRIRINGYHEHFDLFLKSVLQTRI</sequence>
<proteinExistence type="predicted"/>
<keyword evidence="3" id="KW-1185">Reference proteome</keyword>
<protein>
    <submittedName>
        <fullName evidence="2">Uncharacterized protein</fullName>
    </submittedName>
</protein>
<accession>A0A1K1S0Y0</accession>
<keyword evidence="1" id="KW-1133">Transmembrane helix</keyword>
<feature type="transmembrane region" description="Helical" evidence="1">
    <location>
        <begin position="126"/>
        <end position="143"/>
    </location>
</feature>
<dbReference type="AlphaFoldDB" id="A0A1K1S0Y0"/>
<dbReference type="EMBL" id="FPJE01000050">
    <property type="protein sequence ID" value="SFW77810.1"/>
    <property type="molecule type" value="Genomic_DNA"/>
</dbReference>
<feature type="transmembrane region" description="Helical" evidence="1">
    <location>
        <begin position="102"/>
        <end position="120"/>
    </location>
</feature>
<keyword evidence="1" id="KW-0472">Membrane</keyword>
<organism evidence="2 3">
    <name type="scientific">Sinomicrobium oceani</name>
    <dbReference type="NCBI Taxonomy" id="1150368"/>
    <lineage>
        <taxon>Bacteria</taxon>
        <taxon>Pseudomonadati</taxon>
        <taxon>Bacteroidota</taxon>
        <taxon>Flavobacteriia</taxon>
        <taxon>Flavobacteriales</taxon>
        <taxon>Flavobacteriaceae</taxon>
        <taxon>Sinomicrobium</taxon>
    </lineage>
</organism>